<dbReference type="PANTHER" id="PTHR13403">
    <property type="entry name" value="SNURPORTIN1 RNUT1 PROTEIN RNA, U TRANSPORTER 1"/>
    <property type="match status" value="1"/>
</dbReference>
<keyword evidence="9" id="KW-0539">Nucleus</keyword>
<reference evidence="13 14" key="1">
    <citation type="submission" date="2008-07" db="EMBL/GenBank/DDBJ databases">
        <authorList>
            <person name="El-Sayed N."/>
            <person name="Caler E."/>
            <person name="Inman J."/>
            <person name="Amedeo P."/>
            <person name="Hass B."/>
            <person name="Wortman J."/>
        </authorList>
    </citation>
    <scope>NUCLEOTIDE SEQUENCE [LARGE SCALE GENOMIC DNA]</scope>
    <source>
        <strain evidence="14">ATCC 50983 / TXsc</strain>
    </source>
</reference>
<proteinExistence type="inferred from homology"/>
<evidence type="ECO:0000256" key="7">
    <source>
        <dbReference type="ARBA" id="ARBA00022490"/>
    </source>
</evidence>
<evidence type="ECO:0000256" key="6">
    <source>
        <dbReference type="ARBA" id="ARBA00022448"/>
    </source>
</evidence>
<keyword evidence="10" id="KW-0175">Coiled coil</keyword>
<dbReference type="InterPro" id="IPR017336">
    <property type="entry name" value="Snurportin-1"/>
</dbReference>
<evidence type="ECO:0000256" key="11">
    <source>
        <dbReference type="SAM" id="MobiDB-lite"/>
    </source>
</evidence>
<name>C5LT64_PERM5</name>
<dbReference type="RefSeq" id="XP_002767314.1">
    <property type="nucleotide sequence ID" value="XM_002767268.1"/>
</dbReference>
<gene>
    <name evidence="13" type="ORF">Pmar_PMAR024508</name>
</gene>
<accession>C5LT64</accession>
<dbReference type="OrthoDB" id="655030at2759"/>
<dbReference type="CDD" id="cd09232">
    <property type="entry name" value="Snurportin-1_C"/>
    <property type="match status" value="1"/>
</dbReference>
<dbReference type="PANTHER" id="PTHR13403:SF6">
    <property type="entry name" value="SNURPORTIN-1"/>
    <property type="match status" value="1"/>
</dbReference>
<dbReference type="Pfam" id="PF21974">
    <property type="entry name" value="SPN1_m3Gcap_bd"/>
    <property type="match status" value="1"/>
</dbReference>
<feature type="region of interest" description="Disordered" evidence="11">
    <location>
        <begin position="92"/>
        <end position="111"/>
    </location>
</feature>
<dbReference type="AlphaFoldDB" id="C5LT64"/>
<evidence type="ECO:0000256" key="4">
    <source>
        <dbReference type="ARBA" id="ARBA00007540"/>
    </source>
</evidence>
<sequence length="491" mass="55734">MSGEWYDEYACRWGNDTIMSPQSEDGDLIVTHRVFKPRGATQLERRRKALQAQRAKLREERLEELRQIAQVTEADDNERIEIDLPLAEEEVADDVEGEDEEMGKEKAAKKRGKQRRKVKRFRFWANQLMYPDWLVEVPEDLSTLWLVKIRPEGKHCLLIIHAGTATLRSKNGRYYWSYYVGPEFAGMGLTVLDVVYPDTTPGFRRAIFVMDVIIWNHSELTSADAECRHYWLKSRLEDMNTRREDLFGGDSSMMGIDASGDDDDTMLPDLVYVPAFDATPEVIASLYNGDHDGIDYQPDSLIFMHKQGLYWQGLTPLVLCYRDEHLSRFYIDTADEGGYSSKSGGTAMPVVLQVWRPSSAVVAECDAGAGTSKGEDAEKQKSPLYLRTWDKIVVAEVPDGLRSGVKPRQLVRVQVAVEHDGAPVCMERGNIEGIDAAELRGIQWDTLKSVPSSRLFPDSWSRILNQEHLRRCGKNIATIEDITAESSNMES</sequence>
<organism evidence="14">
    <name type="scientific">Perkinsus marinus (strain ATCC 50983 / TXsc)</name>
    <dbReference type="NCBI Taxonomy" id="423536"/>
    <lineage>
        <taxon>Eukaryota</taxon>
        <taxon>Sar</taxon>
        <taxon>Alveolata</taxon>
        <taxon>Perkinsozoa</taxon>
        <taxon>Perkinsea</taxon>
        <taxon>Perkinsida</taxon>
        <taxon>Perkinsidae</taxon>
        <taxon>Perkinsus</taxon>
    </lineage>
</organism>
<dbReference type="EMBL" id="GG685288">
    <property type="protein sequence ID" value="EER00032.1"/>
    <property type="molecule type" value="Genomic_DNA"/>
</dbReference>
<dbReference type="OMA" id="RRQNENR"/>
<comment type="function">
    <text evidence="1">Functions as an U snRNP-specific nuclear import adapter. Involved in the trimethylguanosine (m3G)-cap-dependent nuclear import of U snRNPs. Binds specifically to the terminal m3G-cap U snRNAs.</text>
</comment>
<keyword evidence="8" id="KW-0694">RNA-binding</keyword>
<evidence type="ECO:0000313" key="13">
    <source>
        <dbReference type="EMBL" id="EER00032.1"/>
    </source>
</evidence>
<dbReference type="GO" id="GO:0003723">
    <property type="term" value="F:RNA binding"/>
    <property type="evidence" value="ECO:0007669"/>
    <property type="project" value="UniProtKB-KW"/>
</dbReference>
<dbReference type="Gene3D" id="3.30.470.30">
    <property type="entry name" value="DNA ligase/mRNA capping enzyme"/>
    <property type="match status" value="1"/>
</dbReference>
<evidence type="ECO:0000256" key="10">
    <source>
        <dbReference type="SAM" id="Coils"/>
    </source>
</evidence>
<dbReference type="GeneID" id="9049727"/>
<evidence type="ECO:0000256" key="3">
    <source>
        <dbReference type="ARBA" id="ARBA00004496"/>
    </source>
</evidence>
<evidence type="ECO:0000256" key="8">
    <source>
        <dbReference type="ARBA" id="ARBA00022884"/>
    </source>
</evidence>
<evidence type="ECO:0000256" key="9">
    <source>
        <dbReference type="ARBA" id="ARBA00023242"/>
    </source>
</evidence>
<dbReference type="GO" id="GO:0061015">
    <property type="term" value="P:snRNA import into nucleus"/>
    <property type="evidence" value="ECO:0007669"/>
    <property type="project" value="InterPro"/>
</dbReference>
<comment type="similarity">
    <text evidence="4">Belongs to the snurportin family.</text>
</comment>
<dbReference type="InParanoid" id="C5LT64"/>
<dbReference type="GO" id="GO:0005737">
    <property type="term" value="C:cytoplasm"/>
    <property type="evidence" value="ECO:0007669"/>
    <property type="project" value="UniProtKB-SubCell"/>
</dbReference>
<evidence type="ECO:0000259" key="12">
    <source>
        <dbReference type="Pfam" id="PF21974"/>
    </source>
</evidence>
<dbReference type="InterPro" id="IPR047857">
    <property type="entry name" value="Snurportin1_C"/>
</dbReference>
<keyword evidence="14" id="KW-1185">Reference proteome</keyword>
<keyword evidence="7" id="KW-0963">Cytoplasm</keyword>
<dbReference type="SUPFAM" id="SSF56091">
    <property type="entry name" value="DNA ligase/mRNA capping enzyme, catalytic domain"/>
    <property type="match status" value="1"/>
</dbReference>
<evidence type="ECO:0000256" key="5">
    <source>
        <dbReference type="ARBA" id="ARBA00016034"/>
    </source>
</evidence>
<evidence type="ECO:0000313" key="14">
    <source>
        <dbReference type="Proteomes" id="UP000007800"/>
    </source>
</evidence>
<dbReference type="Proteomes" id="UP000007800">
    <property type="component" value="Unassembled WGS sequence"/>
</dbReference>
<feature type="compositionally biased region" description="Acidic residues" evidence="11">
    <location>
        <begin position="92"/>
        <end position="102"/>
    </location>
</feature>
<dbReference type="GO" id="GO:0005634">
    <property type="term" value="C:nucleus"/>
    <property type="evidence" value="ECO:0007669"/>
    <property type="project" value="UniProtKB-SubCell"/>
</dbReference>
<comment type="subcellular location">
    <subcellularLocation>
        <location evidence="3">Cytoplasm</location>
    </subcellularLocation>
    <subcellularLocation>
        <location evidence="2">Nucleus</location>
    </subcellularLocation>
</comment>
<feature type="domain" description="Snurportin-1 m3G cap-binding" evidence="12">
    <location>
        <begin position="127"/>
        <end position="240"/>
    </location>
</feature>
<evidence type="ECO:0000256" key="2">
    <source>
        <dbReference type="ARBA" id="ARBA00004123"/>
    </source>
</evidence>
<evidence type="ECO:0000256" key="1">
    <source>
        <dbReference type="ARBA" id="ARBA00003975"/>
    </source>
</evidence>
<keyword evidence="6" id="KW-0813">Transport</keyword>
<feature type="coiled-coil region" evidence="10">
    <location>
        <begin position="40"/>
        <end position="74"/>
    </location>
</feature>
<protein>
    <recommendedName>
        <fullName evidence="5">Snurportin-1</fullName>
    </recommendedName>
</protein>